<evidence type="ECO:0000313" key="4">
    <source>
        <dbReference type="Proteomes" id="UP001432000"/>
    </source>
</evidence>
<reference evidence="3 4" key="1">
    <citation type="submission" date="2024-03" db="EMBL/GenBank/DDBJ databases">
        <title>Natural products discovery in diverse microorganisms through a two-stage MS feature dereplication strategy.</title>
        <authorList>
            <person name="Zhang R."/>
        </authorList>
    </citation>
    <scope>NUCLEOTIDE SEQUENCE [LARGE SCALE GENOMIC DNA]</scope>
    <source>
        <strain evidence="3 4">18930</strain>
    </source>
</reference>
<keyword evidence="2" id="KW-0812">Transmembrane</keyword>
<dbReference type="Proteomes" id="UP001432000">
    <property type="component" value="Chromosome"/>
</dbReference>
<keyword evidence="2" id="KW-0472">Membrane</keyword>
<feature type="transmembrane region" description="Helical" evidence="2">
    <location>
        <begin position="109"/>
        <end position="130"/>
    </location>
</feature>
<evidence type="ECO:0000313" key="3">
    <source>
        <dbReference type="EMBL" id="WXG68197.1"/>
    </source>
</evidence>
<accession>A0ABZ2PJP7</accession>
<dbReference type="RefSeq" id="WP_338888243.1">
    <property type="nucleotide sequence ID" value="NZ_CP147846.1"/>
</dbReference>
<keyword evidence="2" id="KW-1133">Transmembrane helix</keyword>
<evidence type="ECO:0000256" key="1">
    <source>
        <dbReference type="SAM" id="MobiDB-lite"/>
    </source>
</evidence>
<name>A0ABZ2PJP7_9NOCA</name>
<sequence>MSEQPPPGNYPPPGNNPPPGGYPPPGSYPPPGGNYPPGGYQQPGQYPPAAPKNTLGIIALVLAILGILTSWTIVGGVVLGLLAVVLGFMGRSKFKKGTATNGSVSLISIILGVIAILLSIALVVFGVGLFNSIGGKDYLDCINDAGNSQSARDDCNSEFQRNVEDRYGVTIEPTP</sequence>
<dbReference type="EMBL" id="CP147846">
    <property type="protein sequence ID" value="WXG68197.1"/>
    <property type="molecule type" value="Genomic_DNA"/>
</dbReference>
<gene>
    <name evidence="3" type="ORF">WDS16_23800</name>
</gene>
<evidence type="ECO:0000256" key="2">
    <source>
        <dbReference type="SAM" id="Phobius"/>
    </source>
</evidence>
<feature type="region of interest" description="Disordered" evidence="1">
    <location>
        <begin position="1"/>
        <end position="46"/>
    </location>
</feature>
<feature type="transmembrane region" description="Helical" evidence="2">
    <location>
        <begin position="55"/>
        <end position="88"/>
    </location>
</feature>
<feature type="compositionally biased region" description="Pro residues" evidence="1">
    <location>
        <begin position="1"/>
        <end position="34"/>
    </location>
</feature>
<organism evidence="3 4">
    <name type="scientific">Rhodococcus sovatensis</name>
    <dbReference type="NCBI Taxonomy" id="1805840"/>
    <lineage>
        <taxon>Bacteria</taxon>
        <taxon>Bacillati</taxon>
        <taxon>Actinomycetota</taxon>
        <taxon>Actinomycetes</taxon>
        <taxon>Mycobacteriales</taxon>
        <taxon>Nocardiaceae</taxon>
        <taxon>Rhodococcus</taxon>
    </lineage>
</organism>
<protein>
    <submittedName>
        <fullName evidence="3">DUF4190 domain-containing protein</fullName>
    </submittedName>
</protein>
<proteinExistence type="predicted"/>
<keyword evidence="4" id="KW-1185">Reference proteome</keyword>